<name>A0ABP6T8H8_9ACTN</name>
<evidence type="ECO:0008006" key="4">
    <source>
        <dbReference type="Google" id="ProtNLM"/>
    </source>
</evidence>
<evidence type="ECO:0000313" key="2">
    <source>
        <dbReference type="EMBL" id="GAA3394926.1"/>
    </source>
</evidence>
<keyword evidence="1" id="KW-0732">Signal</keyword>
<comment type="caution">
    <text evidence="2">The sequence shown here is derived from an EMBL/GenBank/DDBJ whole genome shotgun (WGS) entry which is preliminary data.</text>
</comment>
<reference evidence="3" key="1">
    <citation type="journal article" date="2019" name="Int. J. Syst. Evol. Microbiol.">
        <title>The Global Catalogue of Microorganisms (GCM) 10K type strain sequencing project: providing services to taxonomists for standard genome sequencing and annotation.</title>
        <authorList>
            <consortium name="The Broad Institute Genomics Platform"/>
            <consortium name="The Broad Institute Genome Sequencing Center for Infectious Disease"/>
            <person name="Wu L."/>
            <person name="Ma J."/>
        </authorList>
    </citation>
    <scope>NUCLEOTIDE SEQUENCE [LARGE SCALE GENOMIC DNA]</scope>
    <source>
        <strain evidence="3">JCM 9458</strain>
    </source>
</reference>
<dbReference type="RefSeq" id="WP_345732188.1">
    <property type="nucleotide sequence ID" value="NZ_BAAAYN010000047.1"/>
</dbReference>
<accession>A0ABP6T8H8</accession>
<dbReference type="SUPFAM" id="SSF69318">
    <property type="entry name" value="Integrin alpha N-terminal domain"/>
    <property type="match status" value="1"/>
</dbReference>
<organism evidence="2 3">
    <name type="scientific">Cryptosporangium minutisporangium</name>
    <dbReference type="NCBI Taxonomy" id="113569"/>
    <lineage>
        <taxon>Bacteria</taxon>
        <taxon>Bacillati</taxon>
        <taxon>Actinomycetota</taxon>
        <taxon>Actinomycetes</taxon>
        <taxon>Cryptosporangiales</taxon>
        <taxon>Cryptosporangiaceae</taxon>
        <taxon>Cryptosporangium</taxon>
    </lineage>
</organism>
<proteinExistence type="predicted"/>
<gene>
    <name evidence="2" type="ORF">GCM10020369_66120</name>
</gene>
<feature type="signal peptide" evidence="1">
    <location>
        <begin position="1"/>
        <end position="32"/>
    </location>
</feature>
<dbReference type="EMBL" id="BAAAYN010000047">
    <property type="protein sequence ID" value="GAA3394926.1"/>
    <property type="molecule type" value="Genomic_DNA"/>
</dbReference>
<keyword evidence="3" id="KW-1185">Reference proteome</keyword>
<dbReference type="InterPro" id="IPR028994">
    <property type="entry name" value="Integrin_alpha_N"/>
</dbReference>
<evidence type="ECO:0000313" key="3">
    <source>
        <dbReference type="Proteomes" id="UP001501676"/>
    </source>
</evidence>
<protein>
    <recommendedName>
        <fullName evidence="4">VCBS repeat-containing protein</fullName>
    </recommendedName>
</protein>
<feature type="chain" id="PRO_5047166650" description="VCBS repeat-containing protein" evidence="1">
    <location>
        <begin position="33"/>
        <end position="310"/>
    </location>
</feature>
<evidence type="ECO:0000256" key="1">
    <source>
        <dbReference type="SAM" id="SignalP"/>
    </source>
</evidence>
<sequence length="310" mass="33002">MRTSSRRGRIAALLATVLMVLPLVALSSPVIAATPDGVSGPVIYQDGSWHIRTTPTSGRANLTFSFGRAGSDWDVPIVGDWDGDGDETVGIARAVASPPEGRFTWFLRNTNSSGPAHVTFDFGVPGATDFLRGVPIAGNLDPADDAYEVGYVLMVGDHLVWTIRQDMTPSSPEVSFVYGLSRTDVVVVGDWDGDGVDTAGVVRGNQWLLTNARAQGGTAQLSFSYGTVNRSIPEYKIVGDWNGDGVDTPGVLRNNPPTDLVGGFETWLVKNENTTGSADAAFTYGSDAFTFNGQPQSSPLFLPRLTIEVT</sequence>
<dbReference type="Proteomes" id="UP001501676">
    <property type="component" value="Unassembled WGS sequence"/>
</dbReference>